<dbReference type="SUPFAM" id="SSF52980">
    <property type="entry name" value="Restriction endonuclease-like"/>
    <property type="match status" value="1"/>
</dbReference>
<evidence type="ECO:0000259" key="1">
    <source>
        <dbReference type="Pfam" id="PF03008"/>
    </source>
</evidence>
<organism evidence="2 3">
    <name type="scientific">Candidatus Roizmanbacteria bacterium GW2011_GWA2_37_7</name>
    <dbReference type="NCBI Taxonomy" id="1618481"/>
    <lineage>
        <taxon>Bacteria</taxon>
        <taxon>Candidatus Roizmaniibacteriota</taxon>
    </lineage>
</organism>
<dbReference type="InterPro" id="IPR011335">
    <property type="entry name" value="Restrct_endonuc-II-like"/>
</dbReference>
<evidence type="ECO:0000313" key="3">
    <source>
        <dbReference type="Proteomes" id="UP000034471"/>
    </source>
</evidence>
<dbReference type="InterPro" id="IPR004256">
    <property type="entry name" value="DUF234"/>
</dbReference>
<feature type="domain" description="DUF234" evidence="1">
    <location>
        <begin position="130"/>
        <end position="219"/>
    </location>
</feature>
<dbReference type="PANTHER" id="PTHR34704:SF1">
    <property type="entry name" value="ATPASE"/>
    <property type="match status" value="1"/>
</dbReference>
<dbReference type="EMBL" id="LBTJ01000032">
    <property type="protein sequence ID" value="KKQ37532.1"/>
    <property type="molecule type" value="Genomic_DNA"/>
</dbReference>
<protein>
    <recommendedName>
        <fullName evidence="1">DUF234 domain-containing protein</fullName>
    </recommendedName>
</protein>
<name>A0A0G0H5W9_9BACT</name>
<accession>A0A0G0H5W9</accession>
<reference evidence="2 3" key="1">
    <citation type="journal article" date="2015" name="Nature">
        <title>rRNA introns, odd ribosomes, and small enigmatic genomes across a large radiation of phyla.</title>
        <authorList>
            <person name="Brown C.T."/>
            <person name="Hug L.A."/>
            <person name="Thomas B.C."/>
            <person name="Sharon I."/>
            <person name="Castelle C.J."/>
            <person name="Singh A."/>
            <person name="Wilkins M.J."/>
            <person name="Williams K.H."/>
            <person name="Banfield J.F."/>
        </authorList>
    </citation>
    <scope>NUCLEOTIDE SEQUENCE [LARGE SCALE GENOMIC DNA]</scope>
</reference>
<dbReference type="AlphaFoldDB" id="A0A0G0H5W9"/>
<dbReference type="PANTHER" id="PTHR34704">
    <property type="entry name" value="ATPASE"/>
    <property type="match status" value="1"/>
</dbReference>
<dbReference type="Pfam" id="PF03008">
    <property type="entry name" value="DUF234"/>
    <property type="match status" value="1"/>
</dbReference>
<dbReference type="Proteomes" id="UP000034471">
    <property type="component" value="Unassembled WGS sequence"/>
</dbReference>
<gene>
    <name evidence="2" type="ORF">US54_C0032G0010</name>
</gene>
<proteinExistence type="predicted"/>
<sequence length="279" mass="31625">FENIFSLYAISGGIPAYSRVFDGQKDLRQNIIDHVLPEGSFLTVEPELLLSEEFKDPRSFVGILKAIGLGRTKFSEIVQAAGVPTTALPGYLKTLIQLRLVKKEVPVTDKLPEKSKKGTYSLSDAFLRFYFSFIFPNLSLAKSPDYNSLFVTHRDILTKLVAKSYEDTSGEFITKAITENKLPYFENMGRWWNNNTEIDLVGLNEQDNSILFVETKWNSKPIGTELLNRLKSKSKEVVWGKPGRKEYYALVAKSGFNNKLIEISKNEGIVLIEKDKVIK</sequence>
<evidence type="ECO:0000313" key="2">
    <source>
        <dbReference type="EMBL" id="KKQ37532.1"/>
    </source>
</evidence>
<comment type="caution">
    <text evidence="2">The sequence shown here is derived from an EMBL/GenBank/DDBJ whole genome shotgun (WGS) entry which is preliminary data.</text>
</comment>
<feature type="non-terminal residue" evidence="2">
    <location>
        <position position="1"/>
    </location>
</feature>